<comment type="subunit">
    <text evidence="3 10">Monomer.</text>
</comment>
<evidence type="ECO:0000256" key="2">
    <source>
        <dbReference type="ARBA" id="ARBA00007615"/>
    </source>
</evidence>
<evidence type="ECO:0000256" key="8">
    <source>
        <dbReference type="ARBA" id="ARBA00022927"/>
    </source>
</evidence>
<name>A0A545UAK7_9GAMM</name>
<dbReference type="Pfam" id="PF03548">
    <property type="entry name" value="LolA"/>
    <property type="match status" value="1"/>
</dbReference>
<organism evidence="11 12">
    <name type="scientific">Aliikangiella coralliicola</name>
    <dbReference type="NCBI Taxonomy" id="2592383"/>
    <lineage>
        <taxon>Bacteria</taxon>
        <taxon>Pseudomonadati</taxon>
        <taxon>Pseudomonadota</taxon>
        <taxon>Gammaproteobacteria</taxon>
        <taxon>Oceanospirillales</taxon>
        <taxon>Pleioneaceae</taxon>
        <taxon>Aliikangiella</taxon>
    </lineage>
</organism>
<evidence type="ECO:0000256" key="5">
    <source>
        <dbReference type="ARBA" id="ARBA00022448"/>
    </source>
</evidence>
<feature type="chain" id="PRO_5022271969" description="Outer-membrane lipoprotein carrier protein" evidence="10">
    <location>
        <begin position="23"/>
        <end position="242"/>
    </location>
</feature>
<dbReference type="PANTHER" id="PTHR35869:SF1">
    <property type="entry name" value="OUTER-MEMBRANE LIPOPROTEIN CARRIER PROTEIN"/>
    <property type="match status" value="1"/>
</dbReference>
<dbReference type="AlphaFoldDB" id="A0A545UAK7"/>
<dbReference type="Proteomes" id="UP000315439">
    <property type="component" value="Unassembled WGS sequence"/>
</dbReference>
<dbReference type="NCBIfam" id="TIGR00547">
    <property type="entry name" value="lolA"/>
    <property type="match status" value="1"/>
</dbReference>
<dbReference type="InterPro" id="IPR004564">
    <property type="entry name" value="OM_lipoprot_carrier_LolA-like"/>
</dbReference>
<gene>
    <name evidence="10 11" type="primary">lolA</name>
    <name evidence="11" type="ORF">FLL46_16475</name>
</gene>
<dbReference type="Gene3D" id="2.50.20.10">
    <property type="entry name" value="Lipoprotein localisation LolA/LolB/LppX"/>
    <property type="match status" value="1"/>
</dbReference>
<evidence type="ECO:0000256" key="6">
    <source>
        <dbReference type="ARBA" id="ARBA00022729"/>
    </source>
</evidence>
<evidence type="ECO:0000256" key="4">
    <source>
        <dbReference type="ARBA" id="ARBA00014035"/>
    </source>
</evidence>
<proteinExistence type="inferred from homology"/>
<comment type="similarity">
    <text evidence="2 10">Belongs to the LolA family.</text>
</comment>
<reference evidence="11 12" key="1">
    <citation type="submission" date="2019-07" db="EMBL/GenBank/DDBJ databases">
        <title>Draft genome for Aliikangiella sp. M105.</title>
        <authorList>
            <person name="Wang G."/>
        </authorList>
    </citation>
    <scope>NUCLEOTIDE SEQUENCE [LARGE SCALE GENOMIC DNA]</scope>
    <source>
        <strain evidence="11 12">M105</strain>
    </source>
</reference>
<dbReference type="GO" id="GO:0030288">
    <property type="term" value="C:outer membrane-bounded periplasmic space"/>
    <property type="evidence" value="ECO:0007669"/>
    <property type="project" value="TreeGrafter"/>
</dbReference>
<evidence type="ECO:0000313" key="11">
    <source>
        <dbReference type="EMBL" id="TQV86505.1"/>
    </source>
</evidence>
<protein>
    <recommendedName>
        <fullName evidence="4 10">Outer-membrane lipoprotein carrier protein</fullName>
    </recommendedName>
</protein>
<keyword evidence="9 10" id="KW-0143">Chaperone</keyword>
<dbReference type="HAMAP" id="MF_00240">
    <property type="entry name" value="LolA"/>
    <property type="match status" value="1"/>
</dbReference>
<evidence type="ECO:0000256" key="1">
    <source>
        <dbReference type="ARBA" id="ARBA00004418"/>
    </source>
</evidence>
<keyword evidence="5 10" id="KW-0813">Transport</keyword>
<evidence type="ECO:0000256" key="7">
    <source>
        <dbReference type="ARBA" id="ARBA00022764"/>
    </source>
</evidence>
<keyword evidence="8 10" id="KW-0653">Protein transport</keyword>
<keyword evidence="12" id="KW-1185">Reference proteome</keyword>
<evidence type="ECO:0000256" key="10">
    <source>
        <dbReference type="HAMAP-Rule" id="MF_00240"/>
    </source>
</evidence>
<evidence type="ECO:0000256" key="9">
    <source>
        <dbReference type="ARBA" id="ARBA00023186"/>
    </source>
</evidence>
<keyword evidence="11" id="KW-0449">Lipoprotein</keyword>
<comment type="subcellular location">
    <subcellularLocation>
        <location evidence="1 10">Periplasm</location>
    </subcellularLocation>
</comment>
<feature type="signal peptide" evidence="10">
    <location>
        <begin position="1"/>
        <end position="22"/>
    </location>
</feature>
<accession>A0A545UAK7</accession>
<dbReference type="SUPFAM" id="SSF89392">
    <property type="entry name" value="Prokaryotic lipoproteins and lipoprotein localization factors"/>
    <property type="match status" value="1"/>
</dbReference>
<dbReference type="EMBL" id="VIKS01000010">
    <property type="protein sequence ID" value="TQV86505.1"/>
    <property type="molecule type" value="Genomic_DNA"/>
</dbReference>
<comment type="function">
    <text evidence="10">Participates in the translocation of lipoproteins from the inner membrane to the outer membrane. Only forms a complex with a lipoprotein if the residue after the N-terminal Cys is not an aspartate (The Asp acts as a targeting signal to indicate that the lipoprotein should stay in the inner membrane).</text>
</comment>
<keyword evidence="7 10" id="KW-0574">Periplasm</keyword>
<evidence type="ECO:0000313" key="12">
    <source>
        <dbReference type="Proteomes" id="UP000315439"/>
    </source>
</evidence>
<dbReference type="GO" id="GO:0042953">
    <property type="term" value="P:lipoprotein transport"/>
    <property type="evidence" value="ECO:0007669"/>
    <property type="project" value="InterPro"/>
</dbReference>
<dbReference type="InterPro" id="IPR029046">
    <property type="entry name" value="LolA/LolB/LppX"/>
</dbReference>
<dbReference type="CDD" id="cd16325">
    <property type="entry name" value="LolA"/>
    <property type="match status" value="1"/>
</dbReference>
<dbReference type="InterPro" id="IPR018323">
    <property type="entry name" value="OM_lipoprot_carrier_LolA_Pbac"/>
</dbReference>
<dbReference type="RefSeq" id="WP_142932428.1">
    <property type="nucleotide sequence ID" value="NZ_ML660166.1"/>
</dbReference>
<dbReference type="OrthoDB" id="9787361at2"/>
<keyword evidence="6 10" id="KW-0732">Signal</keyword>
<sequence precursor="true">MLKKIVVPVLLAVSLTSLNCYAADDSDSVLKSEKEDVKKGAKKESSSVQKFAENIENLRTYQADFEQRVQNENGKEIDFSSGRFSIQRPNHFRWEVKLNFEQLIVADGDHVFTYDPELEQVTVQNQSKLLADSPLLLMTSDAEALAEAFNITTVDLADKPDSELFQLTPKKEGNIFDSVHILFEKNKIAELLMADTLGQKTSVKFSNIQVNQKLDSAQFSFVIPEGVDVIDSREVPLENGSE</sequence>
<evidence type="ECO:0000256" key="3">
    <source>
        <dbReference type="ARBA" id="ARBA00011245"/>
    </source>
</evidence>
<comment type="caution">
    <text evidence="11">The sequence shown here is derived from an EMBL/GenBank/DDBJ whole genome shotgun (WGS) entry which is preliminary data.</text>
</comment>
<dbReference type="PANTHER" id="PTHR35869">
    <property type="entry name" value="OUTER-MEMBRANE LIPOPROTEIN CARRIER PROTEIN"/>
    <property type="match status" value="1"/>
</dbReference>
<dbReference type="GO" id="GO:0044874">
    <property type="term" value="P:lipoprotein localization to outer membrane"/>
    <property type="evidence" value="ECO:0007669"/>
    <property type="project" value="UniProtKB-UniRule"/>
</dbReference>